<dbReference type="InterPro" id="IPR056884">
    <property type="entry name" value="NPHP3-like_N"/>
</dbReference>
<dbReference type="InterPro" id="IPR007111">
    <property type="entry name" value="NACHT_NTPase"/>
</dbReference>
<feature type="domain" description="NACHT" evidence="5">
    <location>
        <begin position="244"/>
        <end position="389"/>
    </location>
</feature>
<feature type="repeat" description="WD" evidence="3">
    <location>
        <begin position="867"/>
        <end position="908"/>
    </location>
</feature>
<keyword evidence="2" id="KW-0677">Repeat</keyword>
<reference evidence="6 7" key="1">
    <citation type="journal article" date="2019" name="Fungal Biol. Biotechnol.">
        <title>Draft genome sequence of fastidious pathogen Ceratobasidium theobromae, which causes vascular-streak dieback in Theobroma cacao.</title>
        <authorList>
            <person name="Ali S.S."/>
            <person name="Asman A."/>
            <person name="Shao J."/>
            <person name="Firmansyah A.P."/>
            <person name="Susilo A.W."/>
            <person name="Rosmana A."/>
            <person name="McMahon P."/>
            <person name="Junaid M."/>
            <person name="Guest D."/>
            <person name="Kheng T.Y."/>
            <person name="Meinhardt L.W."/>
            <person name="Bailey B.A."/>
        </authorList>
    </citation>
    <scope>NUCLEOTIDE SEQUENCE [LARGE SCALE GENOMIC DNA]</scope>
    <source>
        <strain evidence="6 7">CT2</strain>
    </source>
</reference>
<dbReference type="PROSITE" id="PS50082">
    <property type="entry name" value="WD_REPEATS_2"/>
    <property type="match status" value="25"/>
</dbReference>
<name>A0A5N5QP89_9AGAM</name>
<feature type="repeat" description="WD" evidence="3">
    <location>
        <begin position="2720"/>
        <end position="2761"/>
    </location>
</feature>
<dbReference type="PROSITE" id="PS00678">
    <property type="entry name" value="WD_REPEATS_1"/>
    <property type="match status" value="9"/>
</dbReference>
<dbReference type="PANTHER" id="PTHR22847:SF637">
    <property type="entry name" value="WD REPEAT DOMAIN 5B"/>
    <property type="match status" value="1"/>
</dbReference>
<feature type="repeat" description="WD" evidence="3">
    <location>
        <begin position="1206"/>
        <end position="1247"/>
    </location>
</feature>
<dbReference type="PROSITE" id="PS50294">
    <property type="entry name" value="WD_REPEATS_REGION"/>
    <property type="match status" value="24"/>
</dbReference>
<evidence type="ECO:0000256" key="3">
    <source>
        <dbReference type="PROSITE-ProRule" id="PRU00221"/>
    </source>
</evidence>
<feature type="repeat" description="WD" evidence="3">
    <location>
        <begin position="951"/>
        <end position="983"/>
    </location>
</feature>
<dbReference type="EMBL" id="SSOP01000036">
    <property type="protein sequence ID" value="KAB5593504.1"/>
    <property type="molecule type" value="Genomic_DNA"/>
</dbReference>
<feature type="repeat" description="WD" evidence="3">
    <location>
        <begin position="1121"/>
        <end position="1151"/>
    </location>
</feature>
<feature type="region of interest" description="Disordered" evidence="4">
    <location>
        <begin position="1524"/>
        <end position="1557"/>
    </location>
</feature>
<dbReference type="CDD" id="cd00200">
    <property type="entry name" value="WD40"/>
    <property type="match status" value="5"/>
</dbReference>
<dbReference type="InterPro" id="IPR027417">
    <property type="entry name" value="P-loop_NTPase"/>
</dbReference>
<feature type="repeat" description="WD" evidence="3">
    <location>
        <begin position="2763"/>
        <end position="2804"/>
    </location>
</feature>
<proteinExistence type="predicted"/>
<feature type="repeat" description="WD" evidence="3">
    <location>
        <begin position="2548"/>
        <end position="2580"/>
    </location>
</feature>
<feature type="repeat" description="WD" evidence="3">
    <location>
        <begin position="2677"/>
        <end position="2712"/>
    </location>
</feature>
<dbReference type="PRINTS" id="PR00320">
    <property type="entry name" value="GPROTEINBRPT"/>
</dbReference>
<feature type="compositionally biased region" description="Polar residues" evidence="4">
    <location>
        <begin position="919"/>
        <end position="935"/>
    </location>
</feature>
<dbReference type="SMART" id="SM00320">
    <property type="entry name" value="WD40"/>
    <property type="match status" value="28"/>
</dbReference>
<feature type="region of interest" description="Disordered" evidence="4">
    <location>
        <begin position="904"/>
        <end position="936"/>
    </location>
</feature>
<sequence length="2956" mass="325639">MESSAAPAKPSRLSRFIGFFSFKDQAKVQVESKEPPSASARGQSGEWETLGDSLKVLLEIVKHIPVLYGAVENLVSLLDVLETAARNSNDYGRLATELRETVDILSHHLKATAPSETTTRISGVVVTINEQITEIQKIVKRRRDSTIRRLGTASKSERDIIRRYRRIKESFRVVLLDAVLQISRIAAEHQRDDLLKDVDKGSLPYYDAGLPTEISRRACTKETRTKVLGELDAWTDDKTPTSRKIYWMNGMAGTGKTTIAYSLADKLKSNERLAASFFCVGVLPGCDDAKNIIPVIAYQLARLNPGFQYALCAVLAAQTHPETRDVQKQFKELLEEPLIAAKNQIADNLVVVIDALDECTDAGVVESLLEVLFESAPKLPLKFFITSRPEPTIRNKILSKDPNLMSIMRLHDLEKSIVQADIELYLAEELAPMPRRPALEDIKKLAKDADNLFIYAATAVRYIQPRSREIDPHERLKTMLSVESSSEQRFEQMNKLYTKILESILHNRLETGERERRELALRTVICARQPVSIKTLTELAGLDAEQRTKTALESLQSVLYVKGSGDQSMVSILHASFRDYMLSKARSGQFFCDEKLHGQRMARQCFKLMEDLKFNSCGIRSSLSIDLGNEDLKNSVAKIPGERLYACRHWMHHLHRAAPSEELRHLLNEFLSGRLLCWMEVMNLNQHMATGVVGLAHVRAWLTAMSDRPLLLLKLASDAQKFVASFAANLISASTAHIYISALPLSPKSSDVFIKYGKSFEGLMVVEGAAMKRRESAALATWAYQSTILSVAYSPDGARLAFGSADGIIYVRHAHNGQTALTPIQAHSSPIRSVGFLPNSELIVSASDDHTISVWNLHSGSRAVGPLKGHTNSVTSLAFSPDGTFIVSGSSDCTIRRWDTVKGNPIGEPLNHPGPVRSVSFSSDGKQVASGSNNDVRVWDLSPTKPTFRSLAGHTGPVTSVAFSPDGSRIVSGSKDCTIRVWDQGGEIIATSTKGQSGPITSVGFLANDTVVSGSDDSKVRVWNVRASRLVSDIVKDHADLVTSIGISPDGSCIVSSSHDRTTSMWSAYDSGVVTGLLEGHSLPVRSVAFSSDGLSIVTGSDDRTIRVWNAQEGELIGNPIEGHTLPVRSVVFSSDGTLVASGSDDCTVRVCSVFDGEPVVEPFQGHSLPVRSVAFSPDDERVVSGSDDCTVCIWDWGSITPTRPLKGHTGPVMSVAFSMDGARVVSGSSDHTIRLWRSQDGKPIGDPLTDHTDSVTSVVFSSDGKRIASGSADHSVRVWNVEEGTSQHGTCVAHLPEAHALSIRSVRFSPDGRFIVSGSDDCTIRLWEMRNGTLVAYAGPIKQHTKPVTSVAFSPGDGDLNVVSGSEDCTIRVVRVEGIDQTPTALAGPWSLHQDEWFIYGEGNLLLWVPPEIRSYFPDARNVFTIGRQGSVKVNYDAYSSTFDARGRSIVTGWWRKFYDKGDKRKDLGQDRTDVYGQLASACLVSAQTSILTCESPPHPLDLIMGRANLVGFRRRIKDFFGSQSGSASRRPTSQAPQPTSPSPISHDQPLSVPVSNPSQNIAQWAQLETTLKTLYSSSDALPPLKSSIGGLVTFFDTFEEAARNRDDYDELAREFQTQAELLNQCLKDARFLRMSGSIANITRGIDREIAVISERQDRTMTRRLLGADGDKDELVQRYRRIEQLIRQLQADFNLSTMNISEERRFALLETLSPSKLAIYDSKLSVEIGRRTCTEGTRSAVLSELGDWSENLNATNIFWMSGIAGTGKTTIACSLATILEQRKALAASFFCTRTSPECRDVRRILPTIAYQLARYSAPFGSALFQVLDKDPDIASRNVVRQFERLLKEPLMEVKDAMPNNLVVVIDALDECEDSDTVQLILEQLFRFTTNLPLKFFLTSRPVPWIAETIMSRDTSSRSVLQLHEIERSQVQADIKQYLREELAPVSLSASELERLAEISGSLFIYAASIVRYISSSHWRDPRRRLATILPANMEHWGKFNAITDSLYMSVLTAALDDERLDPKEVMHTQLLLWTVVCAQEPVTIETLAVLTGLQNQGVVRAALAPLSSILYVSQSNGLVSTFHASLPDFMFDRERSGRFFCDVRAHNQLLAQRCFEVMREGLRFNICDLTSSFIPDREVPDLQERIQQTIPWGLFYACRYWVDHLRLAVQAPELSSMLDEFLSQRFLFWMEVMNFRQCMVVAIQSLIKLQGWLAANHPDLQKLASDAYRFVVFFAANPLSQSTPHIYISALPLSPQTSLMSKLYRKRMNGLMEIKGAAIARMGQAALATWAADRPVMCAAYSPDGMRIAIGTDDGNICIRDARDGTLVAGPFQGHTGSVTSVAFSPDGIRIASGSFDNTVRVWDSATGSLVAGSFEGHTDWVMSVAFSPDGTRIVSGSYDCTIRVWGLRDRKLQAPPFEGHTEGVTSAIFSPDGTSIISSSSDHTIRLWDPANGTPLLEPLKGHTDSVTSVAFSPDGTRIVSGSSDRTIRVWDPQSGKLLVDPLEGHVQSVKSVAFSPDGRRIVSGSADRTIRVWDPSNGTLIAGPFEGHTDSVNSVAFSPDCLHILSSSSDRTIRIWDPRDETRIIGSPKGHTDSVRSVAFSPDGTRIASGSDDCTICVSDARDGTLVVPPLNGHSDSVTSVRFSPDGARIVSGSYDRTIRLWDSRDGKLVAKPLKGHIHWVTSVAFSPDGILVVSGSSDRTIRVWDTSTMTHKAGPFEGHTHWVTSVDFSPDGMRIVSGSSDRTIRVWNLHNQTLFAGPYEGHVRSIRSVNFSPDGTKIVSGSDDSTIRVWDLSTGASVAGPFEGHAGSIMSVAFSPDGARIVSGSDDCTIREWDALDGTLVAGPFEGHTRSITSVAFSPDGTRVVSGSYDRTVRVWHTWTRKPTNVSLAEPWIVREDGWIQTESSKLLFWVPGEIRHYFHNMQNEFTISPLGPIQVDYSNMLLGENWTQCFL</sequence>
<evidence type="ECO:0000259" key="5">
    <source>
        <dbReference type="PROSITE" id="PS50837"/>
    </source>
</evidence>
<evidence type="ECO:0000313" key="7">
    <source>
        <dbReference type="Proteomes" id="UP000383932"/>
    </source>
</evidence>
<feature type="repeat" description="WD" evidence="3">
    <location>
        <begin position="2462"/>
        <end position="2503"/>
    </location>
</feature>
<accession>A0A5N5QP89</accession>
<gene>
    <name evidence="6" type="ORF">CTheo_3052</name>
</gene>
<feature type="repeat" description="WD" evidence="3">
    <location>
        <begin position="2505"/>
        <end position="2546"/>
    </location>
</feature>
<feature type="repeat" description="WD" evidence="3">
    <location>
        <begin position="2591"/>
        <end position="2632"/>
    </location>
</feature>
<keyword evidence="7" id="KW-1185">Reference proteome</keyword>
<comment type="caution">
    <text evidence="6">The sequence shown here is derived from an EMBL/GenBank/DDBJ whole genome shotgun (WGS) entry which is preliminary data.</text>
</comment>
<protein>
    <submittedName>
        <fullName evidence="6">Vegetative incompatibility protein HET-E-1</fullName>
    </submittedName>
</protein>
<dbReference type="InterPro" id="IPR001680">
    <property type="entry name" value="WD40_rpt"/>
</dbReference>
<feature type="repeat" description="WD" evidence="3">
    <location>
        <begin position="1249"/>
        <end position="1290"/>
    </location>
</feature>
<dbReference type="Pfam" id="PF24883">
    <property type="entry name" value="NPHP3_N"/>
    <property type="match status" value="2"/>
</dbReference>
<feature type="repeat" description="WD" evidence="3">
    <location>
        <begin position="2806"/>
        <end position="2847"/>
    </location>
</feature>
<feature type="repeat" description="WD" evidence="3">
    <location>
        <begin position="2419"/>
        <end position="2460"/>
    </location>
</feature>
<feature type="repeat" description="WD" evidence="3">
    <location>
        <begin position="909"/>
        <end position="949"/>
    </location>
</feature>
<feature type="repeat" description="WD" evidence="3">
    <location>
        <begin position="1297"/>
        <end position="1338"/>
    </location>
</feature>
<evidence type="ECO:0000256" key="4">
    <source>
        <dbReference type="SAM" id="MobiDB-lite"/>
    </source>
</evidence>
<dbReference type="Proteomes" id="UP000383932">
    <property type="component" value="Unassembled WGS sequence"/>
</dbReference>
<feature type="repeat" description="WD" evidence="3">
    <location>
        <begin position="2634"/>
        <end position="2675"/>
    </location>
</feature>
<dbReference type="Pfam" id="PF00400">
    <property type="entry name" value="WD40"/>
    <property type="match status" value="28"/>
</dbReference>
<evidence type="ECO:0000256" key="2">
    <source>
        <dbReference type="ARBA" id="ARBA00022737"/>
    </source>
</evidence>
<dbReference type="SUPFAM" id="SSF52540">
    <property type="entry name" value="P-loop containing nucleoside triphosphate hydrolases"/>
    <property type="match status" value="2"/>
</dbReference>
<evidence type="ECO:0000256" key="1">
    <source>
        <dbReference type="ARBA" id="ARBA00022574"/>
    </source>
</evidence>
<feature type="repeat" description="WD" evidence="3">
    <location>
        <begin position="1164"/>
        <end position="1196"/>
    </location>
</feature>
<organism evidence="6 7">
    <name type="scientific">Ceratobasidium theobromae</name>
    <dbReference type="NCBI Taxonomy" id="1582974"/>
    <lineage>
        <taxon>Eukaryota</taxon>
        <taxon>Fungi</taxon>
        <taxon>Dikarya</taxon>
        <taxon>Basidiomycota</taxon>
        <taxon>Agaricomycotina</taxon>
        <taxon>Agaricomycetes</taxon>
        <taxon>Cantharellales</taxon>
        <taxon>Ceratobasidiaceae</taxon>
        <taxon>Ceratobasidium</taxon>
    </lineage>
</organism>
<feature type="repeat" description="WD" evidence="3">
    <location>
        <begin position="1078"/>
        <end position="1119"/>
    </location>
</feature>
<feature type="repeat" description="WD" evidence="3">
    <location>
        <begin position="2333"/>
        <end position="2374"/>
    </location>
</feature>
<dbReference type="Gene3D" id="3.40.50.300">
    <property type="entry name" value="P-loop containing nucleotide triphosphate hydrolases"/>
    <property type="match status" value="2"/>
</dbReference>
<evidence type="ECO:0000313" key="6">
    <source>
        <dbReference type="EMBL" id="KAB5593504.1"/>
    </source>
</evidence>
<dbReference type="InterPro" id="IPR020472">
    <property type="entry name" value="WD40_PAC1"/>
</dbReference>
<feature type="compositionally biased region" description="Low complexity" evidence="4">
    <location>
        <begin position="1533"/>
        <end position="1547"/>
    </location>
</feature>
<dbReference type="InterPro" id="IPR019775">
    <property type="entry name" value="WD40_repeat_CS"/>
</dbReference>
<keyword evidence="1 3" id="KW-0853">WD repeat</keyword>
<dbReference type="InterPro" id="IPR015943">
    <property type="entry name" value="WD40/YVTN_repeat-like_dom_sf"/>
</dbReference>
<feature type="repeat" description="WD" evidence="3">
    <location>
        <begin position="993"/>
        <end position="1033"/>
    </location>
</feature>
<dbReference type="Gene3D" id="2.130.10.10">
    <property type="entry name" value="YVTN repeat-like/Quinoprotein amine dehydrogenase"/>
    <property type="match status" value="10"/>
</dbReference>
<feature type="domain" description="NACHT" evidence="5">
    <location>
        <begin position="1757"/>
        <end position="1902"/>
    </location>
</feature>
<feature type="repeat" description="WD" evidence="3">
    <location>
        <begin position="1035"/>
        <end position="1067"/>
    </location>
</feature>
<dbReference type="PANTHER" id="PTHR22847">
    <property type="entry name" value="WD40 REPEAT PROTEIN"/>
    <property type="match status" value="1"/>
</dbReference>
<feature type="repeat" description="WD" evidence="3">
    <location>
        <begin position="824"/>
        <end position="865"/>
    </location>
</feature>
<dbReference type="SUPFAM" id="SSF50978">
    <property type="entry name" value="WD40 repeat-like"/>
    <property type="match status" value="4"/>
</dbReference>
<dbReference type="InterPro" id="IPR036322">
    <property type="entry name" value="WD40_repeat_dom_sf"/>
</dbReference>
<dbReference type="OrthoDB" id="538223at2759"/>
<feature type="repeat" description="WD" evidence="3">
    <location>
        <begin position="2376"/>
        <end position="2417"/>
    </location>
</feature>
<dbReference type="PROSITE" id="PS50837">
    <property type="entry name" value="NACHT"/>
    <property type="match status" value="2"/>
</dbReference>
<feature type="repeat" description="WD" evidence="3">
    <location>
        <begin position="2849"/>
        <end position="2890"/>
    </location>
</feature>
<dbReference type="GO" id="GO:1990234">
    <property type="term" value="C:transferase complex"/>
    <property type="evidence" value="ECO:0007669"/>
    <property type="project" value="UniProtKB-ARBA"/>
</dbReference>